<comment type="subcellular location">
    <subcellularLocation>
        <location evidence="1">Membrane</location>
        <topology evidence="1">Multi-pass membrane protein</topology>
    </subcellularLocation>
</comment>
<feature type="transmembrane region" description="Helical" evidence="9">
    <location>
        <begin position="791"/>
        <end position="814"/>
    </location>
</feature>
<feature type="region of interest" description="Disordered" evidence="11">
    <location>
        <begin position="161"/>
        <end position="196"/>
    </location>
</feature>
<sequence length="861" mass="95828">MGCISDMGLNNIDLWRSEEMQLIQLLIPSESAHDTIEALGELGLLQFKDLNVEKSAFQRTFANQVRRCDDMVRKIRFFREQIDKAEIPIELCTLAKAKSTNLNDLEHKLARLERELSDITANHSRIQRSASELSELSMLLEYASQFFDSARREAVEISSTASLPESKSFPSDETPSASATAPLLANEAGGPTSSRLGSIAGLIPRNRMAAFERMLFRSTRGNLYLRQSEVGLVRDPATGDMVEKAVFLVFYSGDRARLKISRIAEAFGANKYPLPDDSPRQRAMAAEVRDRLSEMKVTLEVGELQRDAVLKRIALEIDGWATLVGREKLVCHTLNKLSMDVARTVLIGEAWIPTAARTTVLETLQRVAAGSSGVGTITQPLTTNDSPPTYFRTNKFTSCFQAIVDAYGTARYREVNPTVFTIMTFPFLFAVMFGDFGHGFLMLLFALFLVLNEKALAKQPQNEMFAMAFAGRYCILLMSLYSMFTGSIYNEFFSMPMTLFGSSRWECSVSGAILPDIDRRDCASFGGSLVLSKDGPYPFGLDPIWHGTKTELPYLNSMKMKMSILIGVAQMNMGIVMSLFNNQFFHDKLSTICEFIPQMLFLNGLFGYLCFLMVYKWISGSIADLYHVMIYMFLSPGSMDDQGRLFSGQGQLQLVFVLVALIAVPWMLFPKPLILKRRNEALERVKAQQQHQHCHHDEEGAAGEEAGHAGAYQALPPAAAAHGSGGDGHGHGDHFDFGEIMVHQMIHSIEFVLGAVSNTASYLRLWALSLAHSQLSSVFYDRVLMMAVSMGSPAAMFIGFFVFACATLGVLMVMESLSAFLHALRLHWVEFQNKFYKGDGYAFTPFNFDAIGDGVEQGSEH</sequence>
<dbReference type="GO" id="GO:0051117">
    <property type="term" value="F:ATPase binding"/>
    <property type="evidence" value="ECO:0007669"/>
    <property type="project" value="TreeGrafter"/>
</dbReference>
<feature type="transmembrane region" description="Helical" evidence="9">
    <location>
        <begin position="562"/>
        <end position="580"/>
    </location>
</feature>
<dbReference type="PANTHER" id="PTHR11629:SF63">
    <property type="entry name" value="V-TYPE PROTON ATPASE SUBUNIT A"/>
    <property type="match status" value="1"/>
</dbReference>
<dbReference type="GO" id="GO:0046961">
    <property type="term" value="F:proton-transporting ATPase activity, rotational mechanism"/>
    <property type="evidence" value="ECO:0007669"/>
    <property type="project" value="InterPro"/>
</dbReference>
<reference evidence="12" key="1">
    <citation type="submission" date="2021-01" db="EMBL/GenBank/DDBJ databases">
        <authorList>
            <person name="Corre E."/>
            <person name="Pelletier E."/>
            <person name="Niang G."/>
            <person name="Scheremetjew M."/>
            <person name="Finn R."/>
            <person name="Kale V."/>
            <person name="Holt S."/>
            <person name="Cochrane G."/>
            <person name="Meng A."/>
            <person name="Brown T."/>
            <person name="Cohen L."/>
        </authorList>
    </citation>
    <scope>NUCLEOTIDE SEQUENCE</scope>
    <source>
        <strain evidence="12">SAG 63-3</strain>
    </source>
</reference>
<keyword evidence="8 9" id="KW-0472">Membrane</keyword>
<comment type="similarity">
    <text evidence="2 9">Belongs to the V-ATPase 116 kDa subunit family.</text>
</comment>
<keyword evidence="3 9" id="KW-0813">Transport</keyword>
<protein>
    <recommendedName>
        <fullName evidence="9">V-type proton ATPase subunit a</fullName>
    </recommendedName>
</protein>
<evidence type="ECO:0000256" key="7">
    <source>
        <dbReference type="ARBA" id="ARBA00023065"/>
    </source>
</evidence>
<evidence type="ECO:0000256" key="4">
    <source>
        <dbReference type="ARBA" id="ARBA00022692"/>
    </source>
</evidence>
<keyword evidence="10" id="KW-0175">Coiled coil</keyword>
<feature type="transmembrane region" description="Helical" evidence="9">
    <location>
        <begin position="751"/>
        <end position="771"/>
    </location>
</feature>
<organism evidence="12">
    <name type="scientific">Polytomella parva</name>
    <dbReference type="NCBI Taxonomy" id="51329"/>
    <lineage>
        <taxon>Eukaryota</taxon>
        <taxon>Viridiplantae</taxon>
        <taxon>Chlorophyta</taxon>
        <taxon>core chlorophytes</taxon>
        <taxon>Chlorophyceae</taxon>
        <taxon>CS clade</taxon>
        <taxon>Chlamydomonadales</taxon>
        <taxon>Chlamydomonadaceae</taxon>
        <taxon>Polytomella</taxon>
    </lineage>
</organism>
<name>A0A7S0VAI9_9CHLO</name>
<dbReference type="InterPro" id="IPR002490">
    <property type="entry name" value="V-ATPase_116kDa_su"/>
</dbReference>
<feature type="compositionally biased region" description="Polar residues" evidence="11">
    <location>
        <begin position="161"/>
        <end position="179"/>
    </location>
</feature>
<evidence type="ECO:0000256" key="9">
    <source>
        <dbReference type="RuleBase" id="RU361189"/>
    </source>
</evidence>
<evidence type="ECO:0000256" key="2">
    <source>
        <dbReference type="ARBA" id="ARBA00009904"/>
    </source>
</evidence>
<evidence type="ECO:0000256" key="10">
    <source>
        <dbReference type="SAM" id="Coils"/>
    </source>
</evidence>
<dbReference type="AlphaFoldDB" id="A0A7S0VAI9"/>
<keyword evidence="4 9" id="KW-0812">Transmembrane</keyword>
<dbReference type="PIRSF" id="PIRSF001293">
    <property type="entry name" value="ATP6V0A1"/>
    <property type="match status" value="1"/>
</dbReference>
<evidence type="ECO:0000256" key="3">
    <source>
        <dbReference type="ARBA" id="ARBA00022448"/>
    </source>
</evidence>
<dbReference type="GO" id="GO:0000220">
    <property type="term" value="C:vacuolar proton-transporting V-type ATPase, V0 domain"/>
    <property type="evidence" value="ECO:0007669"/>
    <property type="project" value="InterPro"/>
</dbReference>
<feature type="transmembrane region" description="Helical" evidence="9">
    <location>
        <begin position="464"/>
        <end position="489"/>
    </location>
</feature>
<evidence type="ECO:0000256" key="8">
    <source>
        <dbReference type="ARBA" id="ARBA00023136"/>
    </source>
</evidence>
<keyword evidence="6 9" id="KW-1133">Transmembrane helix</keyword>
<feature type="transmembrane region" description="Helical" evidence="9">
    <location>
        <begin position="600"/>
        <end position="618"/>
    </location>
</feature>
<evidence type="ECO:0000256" key="11">
    <source>
        <dbReference type="SAM" id="MobiDB-lite"/>
    </source>
</evidence>
<evidence type="ECO:0000256" key="5">
    <source>
        <dbReference type="ARBA" id="ARBA00022781"/>
    </source>
</evidence>
<feature type="coiled-coil region" evidence="10">
    <location>
        <begin position="95"/>
        <end position="129"/>
    </location>
</feature>
<evidence type="ECO:0000313" key="12">
    <source>
        <dbReference type="EMBL" id="CAD8784812.1"/>
    </source>
</evidence>
<gene>
    <name evidence="12" type="ORF">PPAR00522_LOCUS17434</name>
</gene>
<keyword evidence="5 9" id="KW-0375">Hydrogen ion transport</keyword>
<evidence type="ECO:0000256" key="1">
    <source>
        <dbReference type="ARBA" id="ARBA00004141"/>
    </source>
</evidence>
<feature type="transmembrane region" description="Helical" evidence="9">
    <location>
        <begin position="650"/>
        <end position="669"/>
    </location>
</feature>
<comment type="function">
    <text evidence="9">Essential component of the vacuolar proton pump (V-ATPase), a multimeric enzyme that catalyzes the translocation of protons across the membranes. Required for assembly and activity of the V-ATPase.</text>
</comment>
<keyword evidence="7 9" id="KW-0406">Ion transport</keyword>
<proteinExistence type="inferred from homology"/>
<accession>A0A7S0VAI9</accession>
<dbReference type="GO" id="GO:0007035">
    <property type="term" value="P:vacuolar acidification"/>
    <property type="evidence" value="ECO:0007669"/>
    <property type="project" value="TreeGrafter"/>
</dbReference>
<feature type="transmembrane region" description="Helical" evidence="9">
    <location>
        <begin position="427"/>
        <end position="452"/>
    </location>
</feature>
<dbReference type="Pfam" id="PF01496">
    <property type="entry name" value="V_ATPase_I"/>
    <property type="match status" value="1"/>
</dbReference>
<evidence type="ECO:0000256" key="6">
    <source>
        <dbReference type="ARBA" id="ARBA00022989"/>
    </source>
</evidence>
<dbReference type="EMBL" id="HBFM01026932">
    <property type="protein sequence ID" value="CAD8784812.1"/>
    <property type="molecule type" value="Transcribed_RNA"/>
</dbReference>
<dbReference type="PANTHER" id="PTHR11629">
    <property type="entry name" value="VACUOLAR PROTON ATPASES"/>
    <property type="match status" value="1"/>
</dbReference>
<dbReference type="InterPro" id="IPR026028">
    <property type="entry name" value="V-type_ATPase_116kDa_su_euka"/>
</dbReference>